<gene>
    <name evidence="3" type="ORF">PV327_007571</name>
</gene>
<reference evidence="3" key="2">
    <citation type="submission" date="2023-03" db="EMBL/GenBank/DDBJ databases">
        <authorList>
            <person name="Inwood S.N."/>
            <person name="Skelly J.G."/>
            <person name="Guhlin J."/>
            <person name="Harrop T.W.R."/>
            <person name="Goldson S.G."/>
            <person name="Dearden P.K."/>
        </authorList>
    </citation>
    <scope>NUCLEOTIDE SEQUENCE</scope>
    <source>
        <strain evidence="3">Lincoln</strain>
        <tissue evidence="3">Whole body</tissue>
    </source>
</reference>
<accession>A0AA39FZS9</accession>
<evidence type="ECO:0000313" key="4">
    <source>
        <dbReference type="Proteomes" id="UP001168972"/>
    </source>
</evidence>
<feature type="compositionally biased region" description="Polar residues" evidence="1">
    <location>
        <begin position="294"/>
        <end position="307"/>
    </location>
</feature>
<feature type="region of interest" description="Disordered" evidence="1">
    <location>
        <begin position="280"/>
        <end position="308"/>
    </location>
</feature>
<feature type="compositionally biased region" description="Basic and acidic residues" evidence="1">
    <location>
        <begin position="1"/>
        <end position="12"/>
    </location>
</feature>
<name>A0AA39FZS9_MICHY</name>
<evidence type="ECO:0000313" key="3">
    <source>
        <dbReference type="EMBL" id="KAK0178708.1"/>
    </source>
</evidence>
<keyword evidence="2" id="KW-1133">Transmembrane helix</keyword>
<feature type="region of interest" description="Disordered" evidence="1">
    <location>
        <begin position="1"/>
        <end position="22"/>
    </location>
</feature>
<evidence type="ECO:0000256" key="2">
    <source>
        <dbReference type="SAM" id="Phobius"/>
    </source>
</evidence>
<keyword evidence="4" id="KW-1185">Reference proteome</keyword>
<organism evidence="3 4">
    <name type="scientific">Microctonus hyperodae</name>
    <name type="common">Parasitoid wasp</name>
    <dbReference type="NCBI Taxonomy" id="165561"/>
    <lineage>
        <taxon>Eukaryota</taxon>
        <taxon>Metazoa</taxon>
        <taxon>Ecdysozoa</taxon>
        <taxon>Arthropoda</taxon>
        <taxon>Hexapoda</taxon>
        <taxon>Insecta</taxon>
        <taxon>Pterygota</taxon>
        <taxon>Neoptera</taxon>
        <taxon>Endopterygota</taxon>
        <taxon>Hymenoptera</taxon>
        <taxon>Apocrita</taxon>
        <taxon>Ichneumonoidea</taxon>
        <taxon>Braconidae</taxon>
        <taxon>Euphorinae</taxon>
        <taxon>Microctonus</taxon>
    </lineage>
</organism>
<keyword evidence="2" id="KW-0472">Membrane</keyword>
<dbReference type="AlphaFoldDB" id="A0AA39FZS9"/>
<protein>
    <submittedName>
        <fullName evidence="3">Uncharacterized protein</fullName>
    </submittedName>
</protein>
<feature type="transmembrane region" description="Helical" evidence="2">
    <location>
        <begin position="343"/>
        <end position="366"/>
    </location>
</feature>
<reference evidence="3" key="1">
    <citation type="journal article" date="2023" name="bioRxiv">
        <title>Scaffold-level genome assemblies of two parasitoid biocontrol wasps reveal the parthenogenesis mechanism and an associated novel virus.</title>
        <authorList>
            <person name="Inwood S."/>
            <person name="Skelly J."/>
            <person name="Guhlin J."/>
            <person name="Harrop T."/>
            <person name="Goldson S."/>
            <person name="Dearden P."/>
        </authorList>
    </citation>
    <scope>NUCLEOTIDE SEQUENCE</scope>
    <source>
        <strain evidence="3">Lincoln</strain>
        <tissue evidence="3">Whole body</tissue>
    </source>
</reference>
<sequence>MVPSPEKLKKSSLESTINTNSRKIPKHQLETIVLTSNSSPSASTTMSSYYKMELEYKHGTDQVSHKIQSVSSPASYTSSMSEPISTLLEAASLSGYESSDIELHSLPTVMQPTSTEINLRCVIGDKVIKRDVAVQVNMTQLKDNNAEAIPLAFIRGKGRACLTAEKLGFSIDVIDQLPLTSLSVAGTSTIESKSVSAPNFKHIPTSISDSSSESSAYLEIIPDSQATKKISSEFNNEHSFIHCPPRKILHTEIRPKCVADKCKKPRIKEYRTPGLLEIQSQQKAPVLPPRPGTISLSQSSEHSNQDNVETDPIGLRCYVHDGQEISSVNSTQHRRTRRYRKRIISYTLTILIFIIILVGFGFIVTITHNALMNEENYPKLDSGFDLGHLGEDK</sequence>
<dbReference type="EMBL" id="JAQQBR010000004">
    <property type="protein sequence ID" value="KAK0178708.1"/>
    <property type="molecule type" value="Genomic_DNA"/>
</dbReference>
<keyword evidence="2" id="KW-0812">Transmembrane</keyword>
<dbReference type="Proteomes" id="UP001168972">
    <property type="component" value="Unassembled WGS sequence"/>
</dbReference>
<proteinExistence type="predicted"/>
<evidence type="ECO:0000256" key="1">
    <source>
        <dbReference type="SAM" id="MobiDB-lite"/>
    </source>
</evidence>
<comment type="caution">
    <text evidence="3">The sequence shown here is derived from an EMBL/GenBank/DDBJ whole genome shotgun (WGS) entry which is preliminary data.</text>
</comment>